<keyword evidence="1" id="KW-0472">Membrane</keyword>
<evidence type="ECO:0000313" key="4">
    <source>
        <dbReference type="EMBL" id="ULP39157.1"/>
    </source>
</evidence>
<protein>
    <submittedName>
        <fullName evidence="3">MEDS domain-containing protein</fullName>
    </submittedName>
</protein>
<organism evidence="3 6">
    <name type="scientific">Mycolicibacterium rufum</name>
    <dbReference type="NCBI Taxonomy" id="318424"/>
    <lineage>
        <taxon>Bacteria</taxon>
        <taxon>Bacillati</taxon>
        <taxon>Actinomycetota</taxon>
        <taxon>Actinomycetes</taxon>
        <taxon>Mycobacteriales</taxon>
        <taxon>Mycobacteriaceae</taxon>
        <taxon>Mycolicibacterium</taxon>
    </lineage>
</organism>
<dbReference type="GO" id="GO:0003723">
    <property type="term" value="F:RNA binding"/>
    <property type="evidence" value="ECO:0007669"/>
    <property type="project" value="InterPro"/>
</dbReference>
<dbReference type="EMBL" id="JACKRN010000265">
    <property type="protein sequence ID" value="MCV7070311.1"/>
    <property type="molecule type" value="Genomic_DNA"/>
</dbReference>
<accession>A0A9X2YCR6</accession>
<dbReference type="Gene3D" id="1.10.10.10">
    <property type="entry name" value="Winged helix-like DNA-binding domain superfamily/Winged helix DNA-binding domain"/>
    <property type="match status" value="1"/>
</dbReference>
<dbReference type="SUPFAM" id="SSF52172">
    <property type="entry name" value="CheY-like"/>
    <property type="match status" value="1"/>
</dbReference>
<dbReference type="AlphaFoldDB" id="A0A9X2YCR6"/>
<evidence type="ECO:0000259" key="2">
    <source>
        <dbReference type="PROSITE" id="PS50921"/>
    </source>
</evidence>
<evidence type="ECO:0000313" key="6">
    <source>
        <dbReference type="Proteomes" id="UP001140272"/>
    </source>
</evidence>
<gene>
    <name evidence="3" type="ORF">H7H73_07295</name>
    <name evidence="4" type="ORF">MJO55_12540</name>
</gene>
<dbReference type="InterPro" id="IPR025847">
    <property type="entry name" value="MEDS_domain"/>
</dbReference>
<feature type="domain" description="ANTAR" evidence="2">
    <location>
        <begin position="291"/>
        <end position="352"/>
    </location>
</feature>
<sequence length="383" mass="40909">MTTRPHGVVGSAAGLIPFGHLGWGFRDRREFRRRAAEYLTDGVRQGQFTVFVGEGTPGALTAELADVRETMSADVADAAVTVIPAERFYSYVPGTDVVDPETSVAERVAATERAVADGYTGFRAVVDATTVARTGAQRQAFARFEILVDQQMARFPVSALCAYDLAELDGAEDLVCLHPFVNDDGGAYRIFADRDADVAVAGAVNAEHAAAVVDAVSTALPPASGAAVTVDAAGTDHLAAECVLGLDRAARRDGRSITLLVRSSAVEPFDDRLSHVRIVPPTGSAPDPVVVTGLQEEISQLRNRLASQPVIEQCKGMLMSAFGLTADDAFELMKSLSQNGNLKLREVARAIVDEWQADGPRPDYDTATEFLMSARDAVRSWPE</sequence>
<evidence type="ECO:0000313" key="5">
    <source>
        <dbReference type="Proteomes" id="UP001055159"/>
    </source>
</evidence>
<evidence type="ECO:0000256" key="1">
    <source>
        <dbReference type="SAM" id="Phobius"/>
    </source>
</evidence>
<keyword evidence="1" id="KW-0812">Transmembrane</keyword>
<dbReference type="InterPro" id="IPR005561">
    <property type="entry name" value="ANTAR"/>
</dbReference>
<name>A0A9X2YCR6_9MYCO</name>
<proteinExistence type="predicted"/>
<dbReference type="SMART" id="SM01012">
    <property type="entry name" value="ANTAR"/>
    <property type="match status" value="1"/>
</dbReference>
<keyword evidence="5" id="KW-1185">Reference proteome</keyword>
<dbReference type="PROSITE" id="PS50921">
    <property type="entry name" value="ANTAR"/>
    <property type="match status" value="1"/>
</dbReference>
<dbReference type="RefSeq" id="WP_052428827.1">
    <property type="nucleotide sequence ID" value="NZ_CP092427.2"/>
</dbReference>
<feature type="transmembrane region" description="Helical" evidence="1">
    <location>
        <begin position="6"/>
        <end position="25"/>
    </location>
</feature>
<dbReference type="Proteomes" id="UP001055159">
    <property type="component" value="Chromosome"/>
</dbReference>
<dbReference type="Pfam" id="PF14417">
    <property type="entry name" value="MEDS"/>
    <property type="match status" value="1"/>
</dbReference>
<reference evidence="4" key="3">
    <citation type="submission" date="2022-08" db="EMBL/GenBank/DDBJ databases">
        <title>Whole genome sequencing of non-tuberculosis mycobacteria type-strains.</title>
        <authorList>
            <person name="Igarashi Y."/>
            <person name="Osugi A."/>
            <person name="Mitarai S."/>
        </authorList>
    </citation>
    <scope>NUCLEOTIDE SEQUENCE</scope>
    <source>
        <strain evidence="4">JCM 16372</strain>
    </source>
</reference>
<keyword evidence="1" id="KW-1133">Transmembrane helix</keyword>
<dbReference type="Proteomes" id="UP001140272">
    <property type="component" value="Unassembled WGS sequence"/>
</dbReference>
<evidence type="ECO:0000313" key="3">
    <source>
        <dbReference type="EMBL" id="MCV7070311.1"/>
    </source>
</evidence>
<dbReference type="EMBL" id="CP092427">
    <property type="protein sequence ID" value="ULP39157.1"/>
    <property type="molecule type" value="Genomic_DNA"/>
</dbReference>
<reference evidence="3" key="2">
    <citation type="journal article" date="2022" name="BMC Genomics">
        <title>Comparative genome analysis of mycobacteria focusing on tRNA and non-coding RNA.</title>
        <authorList>
            <person name="Behra P.R.K."/>
            <person name="Pettersson B.M.F."/>
            <person name="Ramesh M."/>
            <person name="Das S."/>
            <person name="Dasgupta S."/>
            <person name="Kirsebom L.A."/>
        </authorList>
    </citation>
    <scope>NUCLEOTIDE SEQUENCE</scope>
    <source>
        <strain evidence="3">DSM 45406</strain>
    </source>
</reference>
<dbReference type="InterPro" id="IPR036388">
    <property type="entry name" value="WH-like_DNA-bd_sf"/>
</dbReference>
<reference evidence="3" key="1">
    <citation type="submission" date="2020-07" db="EMBL/GenBank/DDBJ databases">
        <authorList>
            <person name="Pettersson B.M.F."/>
            <person name="Behra P.R.K."/>
            <person name="Ramesh M."/>
            <person name="Das S."/>
            <person name="Dasgupta S."/>
            <person name="Kirsebom L.A."/>
        </authorList>
    </citation>
    <scope>NUCLEOTIDE SEQUENCE</scope>
    <source>
        <strain evidence="3">DSM 45406</strain>
    </source>
</reference>
<dbReference type="InterPro" id="IPR011006">
    <property type="entry name" value="CheY-like_superfamily"/>
</dbReference>
<dbReference type="Pfam" id="PF03861">
    <property type="entry name" value="ANTAR"/>
    <property type="match status" value="1"/>
</dbReference>